<feature type="domain" description="NmrA-like" evidence="4">
    <location>
        <begin position="4"/>
        <end position="303"/>
    </location>
</feature>
<evidence type="ECO:0000256" key="3">
    <source>
        <dbReference type="ARBA" id="ARBA00023002"/>
    </source>
</evidence>
<dbReference type="EMBL" id="JXNT01000013">
    <property type="protein sequence ID" value="ODM16135.1"/>
    <property type="molecule type" value="Genomic_DNA"/>
</dbReference>
<keyword evidence="2" id="KW-0521">NADP</keyword>
<keyword evidence="6" id="KW-1185">Reference proteome</keyword>
<dbReference type="InterPro" id="IPR008030">
    <property type="entry name" value="NmrA-like"/>
</dbReference>
<dbReference type="CDD" id="cd05251">
    <property type="entry name" value="NmrA_like_SDR_a"/>
    <property type="match status" value="1"/>
</dbReference>
<protein>
    <recommendedName>
        <fullName evidence="4">NmrA-like domain-containing protein</fullName>
    </recommendedName>
</protein>
<dbReference type="InterPro" id="IPR036291">
    <property type="entry name" value="NAD(P)-bd_dom_sf"/>
</dbReference>
<dbReference type="GO" id="GO:0016491">
    <property type="term" value="F:oxidoreductase activity"/>
    <property type="evidence" value="ECO:0007669"/>
    <property type="project" value="UniProtKB-KW"/>
</dbReference>
<gene>
    <name evidence="5" type="ORF">SI65_08569</name>
</gene>
<dbReference type="GO" id="GO:0005634">
    <property type="term" value="C:nucleus"/>
    <property type="evidence" value="ECO:0007669"/>
    <property type="project" value="TreeGrafter"/>
</dbReference>
<dbReference type="PANTHER" id="PTHR42748">
    <property type="entry name" value="NITROGEN METABOLITE REPRESSION PROTEIN NMRA FAMILY MEMBER"/>
    <property type="match status" value="1"/>
</dbReference>
<evidence type="ECO:0000313" key="6">
    <source>
        <dbReference type="Proteomes" id="UP000094569"/>
    </source>
</evidence>
<keyword evidence="3" id="KW-0560">Oxidoreductase</keyword>
<organism evidence="5 6">
    <name type="scientific">Aspergillus cristatus</name>
    <name type="common">Chinese Fuzhuan brick tea-fermentation fungus</name>
    <name type="synonym">Eurotium cristatum</name>
    <dbReference type="NCBI Taxonomy" id="573508"/>
    <lineage>
        <taxon>Eukaryota</taxon>
        <taxon>Fungi</taxon>
        <taxon>Dikarya</taxon>
        <taxon>Ascomycota</taxon>
        <taxon>Pezizomycotina</taxon>
        <taxon>Eurotiomycetes</taxon>
        <taxon>Eurotiomycetidae</taxon>
        <taxon>Eurotiales</taxon>
        <taxon>Aspergillaceae</taxon>
        <taxon>Aspergillus</taxon>
        <taxon>Aspergillus subgen. Aspergillus</taxon>
    </lineage>
</organism>
<dbReference type="Gene3D" id="3.40.50.720">
    <property type="entry name" value="NAD(P)-binding Rossmann-like Domain"/>
    <property type="match status" value="1"/>
</dbReference>
<dbReference type="OrthoDB" id="300709at2759"/>
<comment type="caution">
    <text evidence="5">The sequence shown here is derived from an EMBL/GenBank/DDBJ whole genome shotgun (WGS) entry which is preliminary data.</text>
</comment>
<dbReference type="Gene3D" id="3.90.25.10">
    <property type="entry name" value="UDP-galactose 4-epimerase, domain 1"/>
    <property type="match status" value="1"/>
</dbReference>
<accession>A0A1E3B589</accession>
<dbReference type="SUPFAM" id="SSF51735">
    <property type="entry name" value="NAD(P)-binding Rossmann-fold domains"/>
    <property type="match status" value="1"/>
</dbReference>
<dbReference type="STRING" id="573508.A0A1E3B589"/>
<comment type="similarity">
    <text evidence="1">Belongs to the NmrA-type oxidoreductase family.</text>
</comment>
<sequence>MSTAKIITVIGATGNQGGSVARSLLQNAEFKVRAVTRNPNSEASQKLATLGAEVVRADGFNSDEILAAFQGSWGAFVNLNSDDKSLTIPDGPNEFDLGKSIIDAAAAAGVQHLVFSSGPNCTELTNGKVNMKAMNSKYQIEQYAKQLGAFQSVVPIGAGWFLENFLAKEVAPVFGGFPHFPDSEGVLTFRTPNWGGEENVPWLSVTEDFGDIIHGIFLDPEKWNNRFVHGVSDPGSFQYLVESFEAATGHKSRFEPVLPTWEAFDTHNIPELEDVKLMFGFAQETGGRYFSEPTEKETARELKRATAVALGRPAEQQELVTVKEWFAARFALV</sequence>
<proteinExistence type="inferred from homology"/>
<evidence type="ECO:0000256" key="2">
    <source>
        <dbReference type="ARBA" id="ARBA00022857"/>
    </source>
</evidence>
<dbReference type="VEuPathDB" id="FungiDB:SI65_08569"/>
<dbReference type="PANTHER" id="PTHR42748:SF30">
    <property type="entry name" value="NMRA-LIKE DOMAIN-CONTAINING PROTEIN"/>
    <property type="match status" value="1"/>
</dbReference>
<reference evidence="5 6" key="1">
    <citation type="journal article" date="2016" name="BMC Genomics">
        <title>Comparative genomic and transcriptomic analyses of the Fuzhuan brick tea-fermentation fungus Aspergillus cristatus.</title>
        <authorList>
            <person name="Ge Y."/>
            <person name="Wang Y."/>
            <person name="Liu Y."/>
            <person name="Tan Y."/>
            <person name="Ren X."/>
            <person name="Zhang X."/>
            <person name="Hyde K.D."/>
            <person name="Liu Y."/>
            <person name="Liu Z."/>
        </authorList>
    </citation>
    <scope>NUCLEOTIDE SEQUENCE [LARGE SCALE GENOMIC DNA]</scope>
    <source>
        <strain evidence="5 6">GZAAS20.1005</strain>
    </source>
</reference>
<evidence type="ECO:0000259" key="4">
    <source>
        <dbReference type="Pfam" id="PF05368"/>
    </source>
</evidence>
<evidence type="ECO:0000313" key="5">
    <source>
        <dbReference type="EMBL" id="ODM16135.1"/>
    </source>
</evidence>
<dbReference type="AlphaFoldDB" id="A0A1E3B589"/>
<dbReference type="InterPro" id="IPR051164">
    <property type="entry name" value="NmrA-like_oxidored"/>
</dbReference>
<dbReference type="Proteomes" id="UP000094569">
    <property type="component" value="Unassembled WGS sequence"/>
</dbReference>
<dbReference type="Pfam" id="PF05368">
    <property type="entry name" value="NmrA"/>
    <property type="match status" value="1"/>
</dbReference>
<name>A0A1E3B589_ASPCR</name>
<evidence type="ECO:0000256" key="1">
    <source>
        <dbReference type="ARBA" id="ARBA00006328"/>
    </source>
</evidence>